<dbReference type="InterPro" id="IPR036909">
    <property type="entry name" value="Cyt_c-like_dom_sf"/>
</dbReference>
<dbReference type="SUPFAM" id="SSF46626">
    <property type="entry name" value="Cytochrome c"/>
    <property type="match status" value="1"/>
</dbReference>
<dbReference type="GO" id="GO:0009055">
    <property type="term" value="F:electron transfer activity"/>
    <property type="evidence" value="ECO:0007669"/>
    <property type="project" value="InterPro"/>
</dbReference>
<dbReference type="GO" id="GO:0020037">
    <property type="term" value="F:heme binding"/>
    <property type="evidence" value="ECO:0007669"/>
    <property type="project" value="InterPro"/>
</dbReference>
<sequence length="494" mass="54954">MRSPAMIVRKFLAFLFIPALFVPGVVLGQAHDASVANHQPHYYDVADWDIQPSDVTYADHIAPVLQRSCVQCHRPGGGGPMSFTSFEEVRPWAPVIMYRTAIRDRMGAMPPWYVEKNIGIDGFESDYSLSDLELAMIQAWAQNGAPRGDPDNEPPALVLSDGDAWTLGDPDLVLVGPDFTKPAIAPDWWGDIGIVPTGLTEDRYVKSIEVREFNDIPSDIGSGTVGARWIWHHMTYASGVLSEDGTYILPESRVGWPIHEVGRNGDVFPDSAGRLLQANSALHLNAAHLHSNGRETTGHLEFGINFFPHGYEPKYTKRGPRTGNGVDVDIVPNKPNQEVHNYVVLQEHTKIMAFEPHLHAPGVRMCLEAIWGHNQFTLNCVGYDHNWVKQYIYKEDKAPLLPKGTILHTTGYMDTSASNPNLADARNWAGGGRRSVSNMFIDLGYSVTMTEEEFQEEMEIRRANMKDRNDYDVGCPLCWAPETLAVATSEGDSE</sequence>
<protein>
    <recommendedName>
        <fullName evidence="2">Cytochrome c domain-containing protein</fullName>
    </recommendedName>
</protein>
<dbReference type="EMBL" id="UINC01001005">
    <property type="protein sequence ID" value="SUZ67196.1"/>
    <property type="molecule type" value="Genomic_DNA"/>
</dbReference>
<name>A0A381PJK0_9ZZZZ</name>
<gene>
    <name evidence="1" type="ORF">METZ01_LOCUS20050</name>
</gene>
<proteinExistence type="predicted"/>
<evidence type="ECO:0008006" key="2">
    <source>
        <dbReference type="Google" id="ProtNLM"/>
    </source>
</evidence>
<reference evidence="1" key="1">
    <citation type="submission" date="2018-05" db="EMBL/GenBank/DDBJ databases">
        <authorList>
            <person name="Lanie J.A."/>
            <person name="Ng W.-L."/>
            <person name="Kazmierczak K.M."/>
            <person name="Andrzejewski T.M."/>
            <person name="Davidsen T.M."/>
            <person name="Wayne K.J."/>
            <person name="Tettelin H."/>
            <person name="Glass J.I."/>
            <person name="Rusch D."/>
            <person name="Podicherti R."/>
            <person name="Tsui H.-C.T."/>
            <person name="Winkler M.E."/>
        </authorList>
    </citation>
    <scope>NUCLEOTIDE SEQUENCE</scope>
</reference>
<accession>A0A381PJK0</accession>
<evidence type="ECO:0000313" key="1">
    <source>
        <dbReference type="EMBL" id="SUZ67196.1"/>
    </source>
</evidence>
<dbReference type="AlphaFoldDB" id="A0A381PJK0"/>
<organism evidence="1">
    <name type="scientific">marine metagenome</name>
    <dbReference type="NCBI Taxonomy" id="408172"/>
    <lineage>
        <taxon>unclassified sequences</taxon>
        <taxon>metagenomes</taxon>
        <taxon>ecological metagenomes</taxon>
    </lineage>
</organism>